<dbReference type="Proteomes" id="UP001519460">
    <property type="component" value="Unassembled WGS sequence"/>
</dbReference>
<evidence type="ECO:0000313" key="2">
    <source>
        <dbReference type="EMBL" id="KAK7486097.1"/>
    </source>
</evidence>
<proteinExistence type="predicted"/>
<accession>A0ABD0KGT3</accession>
<sequence>MKSTPIASMETVASIQPLSKRRETKILAQAEKYRALQDHPMKQKLENIARNRLKKGSFVHTSKRLMRQHQAKLPTTVLPLLPHQQNAPGTPPLPTSTSEPP</sequence>
<organism evidence="2 3">
    <name type="scientific">Batillaria attramentaria</name>
    <dbReference type="NCBI Taxonomy" id="370345"/>
    <lineage>
        <taxon>Eukaryota</taxon>
        <taxon>Metazoa</taxon>
        <taxon>Spiralia</taxon>
        <taxon>Lophotrochozoa</taxon>
        <taxon>Mollusca</taxon>
        <taxon>Gastropoda</taxon>
        <taxon>Caenogastropoda</taxon>
        <taxon>Sorbeoconcha</taxon>
        <taxon>Cerithioidea</taxon>
        <taxon>Batillariidae</taxon>
        <taxon>Batillaria</taxon>
    </lineage>
</organism>
<keyword evidence="3" id="KW-1185">Reference proteome</keyword>
<comment type="caution">
    <text evidence="2">The sequence shown here is derived from an EMBL/GenBank/DDBJ whole genome shotgun (WGS) entry which is preliminary data.</text>
</comment>
<name>A0ABD0KGT3_9CAEN</name>
<protein>
    <submittedName>
        <fullName evidence="2">Uncharacterized protein</fullName>
    </submittedName>
</protein>
<reference evidence="2 3" key="1">
    <citation type="journal article" date="2023" name="Sci. Data">
        <title>Genome assembly of the Korean intertidal mud-creeper Batillaria attramentaria.</title>
        <authorList>
            <person name="Patra A.K."/>
            <person name="Ho P.T."/>
            <person name="Jun S."/>
            <person name="Lee S.J."/>
            <person name="Kim Y."/>
            <person name="Won Y.J."/>
        </authorList>
    </citation>
    <scope>NUCLEOTIDE SEQUENCE [LARGE SCALE GENOMIC DNA]</scope>
    <source>
        <strain evidence="2">Wonlab-2016</strain>
    </source>
</reference>
<dbReference type="EMBL" id="JACVVK020000184">
    <property type="protein sequence ID" value="KAK7486097.1"/>
    <property type="molecule type" value="Genomic_DNA"/>
</dbReference>
<feature type="compositionally biased region" description="Pro residues" evidence="1">
    <location>
        <begin position="89"/>
        <end position="101"/>
    </location>
</feature>
<dbReference type="AlphaFoldDB" id="A0ABD0KGT3"/>
<feature type="region of interest" description="Disordered" evidence="1">
    <location>
        <begin position="79"/>
        <end position="101"/>
    </location>
</feature>
<gene>
    <name evidence="2" type="ORF">BaRGS_00022706</name>
</gene>
<evidence type="ECO:0000313" key="3">
    <source>
        <dbReference type="Proteomes" id="UP001519460"/>
    </source>
</evidence>
<evidence type="ECO:0000256" key="1">
    <source>
        <dbReference type="SAM" id="MobiDB-lite"/>
    </source>
</evidence>